<dbReference type="EMBL" id="LXQA010297646">
    <property type="protein sequence ID" value="MCI41894.1"/>
    <property type="molecule type" value="Genomic_DNA"/>
</dbReference>
<feature type="transmembrane region" description="Helical" evidence="1">
    <location>
        <begin position="7"/>
        <end position="26"/>
    </location>
</feature>
<dbReference type="AlphaFoldDB" id="A0A392S0N1"/>
<proteinExistence type="predicted"/>
<reference evidence="2 3" key="1">
    <citation type="journal article" date="2018" name="Front. Plant Sci.">
        <title>Red Clover (Trifolium pratense) and Zigzag Clover (T. medium) - A Picture of Genomic Similarities and Differences.</title>
        <authorList>
            <person name="Dluhosova J."/>
            <person name="Istvanek J."/>
            <person name="Nedelnik J."/>
            <person name="Repkova J."/>
        </authorList>
    </citation>
    <scope>NUCLEOTIDE SEQUENCE [LARGE SCALE GENOMIC DNA]</scope>
    <source>
        <strain evidence="3">cv. 10/8</strain>
        <tissue evidence="2">Leaf</tissue>
    </source>
</reference>
<keyword evidence="1" id="KW-0472">Membrane</keyword>
<keyword evidence="1" id="KW-1133">Transmembrane helix</keyword>
<organism evidence="2 3">
    <name type="scientific">Trifolium medium</name>
    <dbReference type="NCBI Taxonomy" id="97028"/>
    <lineage>
        <taxon>Eukaryota</taxon>
        <taxon>Viridiplantae</taxon>
        <taxon>Streptophyta</taxon>
        <taxon>Embryophyta</taxon>
        <taxon>Tracheophyta</taxon>
        <taxon>Spermatophyta</taxon>
        <taxon>Magnoliopsida</taxon>
        <taxon>eudicotyledons</taxon>
        <taxon>Gunneridae</taxon>
        <taxon>Pentapetalae</taxon>
        <taxon>rosids</taxon>
        <taxon>fabids</taxon>
        <taxon>Fabales</taxon>
        <taxon>Fabaceae</taxon>
        <taxon>Papilionoideae</taxon>
        <taxon>50 kb inversion clade</taxon>
        <taxon>NPAAA clade</taxon>
        <taxon>Hologalegina</taxon>
        <taxon>IRL clade</taxon>
        <taxon>Trifolieae</taxon>
        <taxon>Trifolium</taxon>
    </lineage>
</organism>
<protein>
    <submittedName>
        <fullName evidence="2">Uncharacterized protein</fullName>
    </submittedName>
</protein>
<name>A0A392S0N1_9FABA</name>
<comment type="caution">
    <text evidence="2">The sequence shown here is derived from an EMBL/GenBank/DDBJ whole genome shotgun (WGS) entry which is preliminary data.</text>
</comment>
<feature type="non-terminal residue" evidence="2">
    <location>
        <position position="1"/>
    </location>
</feature>
<accession>A0A392S0N1</accession>
<evidence type="ECO:0000313" key="3">
    <source>
        <dbReference type="Proteomes" id="UP000265520"/>
    </source>
</evidence>
<evidence type="ECO:0000313" key="2">
    <source>
        <dbReference type="EMBL" id="MCI41894.1"/>
    </source>
</evidence>
<evidence type="ECO:0000256" key="1">
    <source>
        <dbReference type="SAM" id="Phobius"/>
    </source>
</evidence>
<keyword evidence="3" id="KW-1185">Reference proteome</keyword>
<dbReference type="Proteomes" id="UP000265520">
    <property type="component" value="Unassembled WGS sequence"/>
</dbReference>
<feature type="transmembrane region" description="Helical" evidence="1">
    <location>
        <begin position="32"/>
        <end position="51"/>
    </location>
</feature>
<keyword evidence="1" id="KW-0812">Transmembrane</keyword>
<sequence>IEVEVEILVVVGFVFHVLVNVVEIVFDILVEVNVVGLIVLVVVVEFQRMVYFHERRFVQLFGLDLNVFQGMKDLALAYLQKDVEQFHQD</sequence>